<name>A0A922SC24_SPOEX</name>
<dbReference type="EMBL" id="JACEFF010000748">
    <property type="protein sequence ID" value="KAH9631758.1"/>
    <property type="molecule type" value="Genomic_DNA"/>
</dbReference>
<dbReference type="Proteomes" id="UP000814243">
    <property type="component" value="Unassembled WGS sequence"/>
</dbReference>
<accession>A0A922SC24</accession>
<comment type="caution">
    <text evidence="2">The sequence shown here is derived from an EMBL/GenBank/DDBJ whole genome shotgun (WGS) entry which is preliminary data.</text>
</comment>
<feature type="compositionally biased region" description="Basic and acidic residues" evidence="1">
    <location>
        <begin position="67"/>
        <end position="88"/>
    </location>
</feature>
<organism evidence="2 3">
    <name type="scientific">Spodoptera exigua</name>
    <name type="common">Beet armyworm</name>
    <name type="synonym">Noctua fulgens</name>
    <dbReference type="NCBI Taxonomy" id="7107"/>
    <lineage>
        <taxon>Eukaryota</taxon>
        <taxon>Metazoa</taxon>
        <taxon>Ecdysozoa</taxon>
        <taxon>Arthropoda</taxon>
        <taxon>Hexapoda</taxon>
        <taxon>Insecta</taxon>
        <taxon>Pterygota</taxon>
        <taxon>Neoptera</taxon>
        <taxon>Endopterygota</taxon>
        <taxon>Lepidoptera</taxon>
        <taxon>Glossata</taxon>
        <taxon>Ditrysia</taxon>
        <taxon>Noctuoidea</taxon>
        <taxon>Noctuidae</taxon>
        <taxon>Amphipyrinae</taxon>
        <taxon>Spodoptera</taxon>
    </lineage>
</organism>
<gene>
    <name evidence="2" type="ORF">HF086_008867</name>
</gene>
<evidence type="ECO:0000313" key="2">
    <source>
        <dbReference type="EMBL" id="KAH9631758.1"/>
    </source>
</evidence>
<dbReference type="AlphaFoldDB" id="A0A922SC24"/>
<protein>
    <submittedName>
        <fullName evidence="2">Uncharacterized protein</fullName>
    </submittedName>
</protein>
<proteinExistence type="predicted"/>
<evidence type="ECO:0000313" key="3">
    <source>
        <dbReference type="Proteomes" id="UP000814243"/>
    </source>
</evidence>
<feature type="region of interest" description="Disordered" evidence="1">
    <location>
        <begin position="51"/>
        <end position="88"/>
    </location>
</feature>
<reference evidence="2" key="1">
    <citation type="journal article" date="2021" name="G3 (Bethesda)">
        <title>Genome and transcriptome analysis of the beet armyworm Spodoptera exigua reveals targets for pest control. .</title>
        <authorList>
            <person name="Simon S."/>
            <person name="Breeschoten T."/>
            <person name="Jansen H.J."/>
            <person name="Dirks R.P."/>
            <person name="Schranz M.E."/>
            <person name="Ros V.I.D."/>
        </authorList>
    </citation>
    <scope>NUCLEOTIDE SEQUENCE</scope>
    <source>
        <strain evidence="2">TB_SE_WUR_2020</strain>
    </source>
</reference>
<sequence>MRSLELDCIELSVHIERRKGRLAGLCVVTSTSQEALDRARLARERREAEQRKRLDELRAHAAAAQAQREKRDEERRRRQAEQRAKDDERRVQLYWQPLTAKWADKPPFMKELDDNDVMIPLNIPTAPIQGHLSQKA</sequence>
<evidence type="ECO:0000256" key="1">
    <source>
        <dbReference type="SAM" id="MobiDB-lite"/>
    </source>
</evidence>